<dbReference type="Gene3D" id="3.30.70.330">
    <property type="match status" value="1"/>
</dbReference>
<dbReference type="SMART" id="SM00360">
    <property type="entry name" value="RRM"/>
    <property type="match status" value="1"/>
</dbReference>
<evidence type="ECO:0000313" key="7">
    <source>
        <dbReference type="EMBL" id="KAK9074123.1"/>
    </source>
</evidence>
<dbReference type="GO" id="GO:0005634">
    <property type="term" value="C:nucleus"/>
    <property type="evidence" value="ECO:0007669"/>
    <property type="project" value="UniProtKB-SubCell"/>
</dbReference>
<protein>
    <recommendedName>
        <fullName evidence="6">RRM domain-containing protein</fullName>
    </recommendedName>
</protein>
<feature type="compositionally biased region" description="Basic and acidic residues" evidence="5">
    <location>
        <begin position="519"/>
        <end position="532"/>
    </location>
</feature>
<sequence length="745" mass="83293">MYLTKEKSSAPKHDDHYSRPRDEPRSSGRGSAFPQRDSRTRHTSSDPIYNNRNAKPDNDDAEKPSEVLWVGYPQSLKVDEDSLWNAFAPFGAIEKISMFPGRTFAFIRYKHVNSASRAKDNLLGKLFNNNPRVHISFAKSDSGPSNSSRKFNNDPPSPRARRHDRYHEPEHTRRSPRYLEPEGRDDAMNFDRKRNRLTGRNASFEPPRFQELGRDIGMPGNIYGRNSPIRDRVPPDFHDFPSQSFPRQAPLYDDDWDLPEDELVYPGAKKPKSNLPEPELPEYYPFSESEPVKHVLPRPPEFPRHDMIDNNLGHFGYHNQIPDPPVNIPQQPYAARGNPGNPSYDTFQTGSVSLAQNHVEWKKPTPEPANAEWKWEGVIAKGGTSICRARCFPVGKVLDMNLPEFLDCTARTNLDILSKHFYRAAKSWVVFFVPESDSDMGFYNEFMNYLGEKQRAAVAKLDDKTTLFLVPPSDFSEKILKVPGKLSISGVILRLDSASSSVEVLPPPPPPPPPLPQTERPDSYLRSSHGEVSRTASFASPSGSYPHVQPFSNLEKPVTNSSLPGLPPGPVPFRNMTEPPMATPARGGGDFVTPPSHDFVGSSNYRPGSPAFTPQYGHQVAGGIQPDQLAQLASYLGNSRQSASGISTEDFRQLTNTTISDNVYGMPQTHPSTGLQIGSEQHPASQYHPAPQYHHVQQFQQQPVSGMTPMAQSGHEEQDADPQKRLQATLELAATLLKQIQQGKS</sequence>
<proteinExistence type="predicted"/>
<reference evidence="7 8" key="1">
    <citation type="submission" date="2024-04" db="EMBL/GenBank/DDBJ databases">
        <title>The reference genome of an endangered Asteraceae, Deinandra increscens subsp. villosa, native to the Central Coast of California.</title>
        <authorList>
            <person name="Guilliams M."/>
            <person name="Hasenstab-Lehman K."/>
            <person name="Meyer R."/>
            <person name="Mcevoy S."/>
        </authorList>
    </citation>
    <scope>NUCLEOTIDE SEQUENCE [LARGE SCALE GENOMIC DNA]</scope>
    <source>
        <tissue evidence="7">Leaf</tissue>
    </source>
</reference>
<keyword evidence="3" id="KW-0539">Nucleus</keyword>
<feature type="compositionally biased region" description="Pro residues" evidence="5">
    <location>
        <begin position="505"/>
        <end position="516"/>
    </location>
</feature>
<dbReference type="CDD" id="cd21546">
    <property type="entry name" value="SPOC_FPA-like"/>
    <property type="match status" value="1"/>
</dbReference>
<organism evidence="7 8">
    <name type="scientific">Deinandra increscens subsp. villosa</name>
    <dbReference type="NCBI Taxonomy" id="3103831"/>
    <lineage>
        <taxon>Eukaryota</taxon>
        <taxon>Viridiplantae</taxon>
        <taxon>Streptophyta</taxon>
        <taxon>Embryophyta</taxon>
        <taxon>Tracheophyta</taxon>
        <taxon>Spermatophyta</taxon>
        <taxon>Magnoliopsida</taxon>
        <taxon>eudicotyledons</taxon>
        <taxon>Gunneridae</taxon>
        <taxon>Pentapetalae</taxon>
        <taxon>asterids</taxon>
        <taxon>campanulids</taxon>
        <taxon>Asterales</taxon>
        <taxon>Asteraceae</taxon>
        <taxon>Asteroideae</taxon>
        <taxon>Heliantheae alliance</taxon>
        <taxon>Madieae</taxon>
        <taxon>Madiinae</taxon>
        <taxon>Deinandra</taxon>
    </lineage>
</organism>
<evidence type="ECO:0000256" key="2">
    <source>
        <dbReference type="ARBA" id="ARBA00022884"/>
    </source>
</evidence>
<dbReference type="SUPFAM" id="SSF54928">
    <property type="entry name" value="RNA-binding domain, RBD"/>
    <property type="match status" value="1"/>
</dbReference>
<dbReference type="InterPro" id="IPR035979">
    <property type="entry name" value="RBD_domain_sf"/>
</dbReference>
<evidence type="ECO:0000256" key="3">
    <source>
        <dbReference type="ARBA" id="ARBA00023242"/>
    </source>
</evidence>
<feature type="region of interest" description="Disordered" evidence="5">
    <location>
        <begin position="675"/>
        <end position="724"/>
    </location>
</feature>
<feature type="compositionally biased region" description="Polar residues" evidence="5">
    <location>
        <begin position="675"/>
        <end position="684"/>
    </location>
</feature>
<evidence type="ECO:0000256" key="5">
    <source>
        <dbReference type="SAM" id="MobiDB-lite"/>
    </source>
</evidence>
<name>A0AAP0DNA0_9ASTR</name>
<dbReference type="Pfam" id="PF00076">
    <property type="entry name" value="RRM_1"/>
    <property type="match status" value="1"/>
</dbReference>
<feature type="compositionally biased region" description="Basic and acidic residues" evidence="5">
    <location>
        <begin position="714"/>
        <end position="724"/>
    </location>
</feature>
<feature type="compositionally biased region" description="Low complexity" evidence="5">
    <location>
        <begin position="691"/>
        <end position="704"/>
    </location>
</feature>
<dbReference type="InterPro" id="IPR012677">
    <property type="entry name" value="Nucleotide-bd_a/b_plait_sf"/>
</dbReference>
<evidence type="ECO:0000259" key="6">
    <source>
        <dbReference type="PROSITE" id="PS50102"/>
    </source>
</evidence>
<dbReference type="PANTHER" id="PTHR23189">
    <property type="entry name" value="RNA RECOGNITION MOTIF-CONTAINING"/>
    <property type="match status" value="1"/>
</dbReference>
<dbReference type="EMBL" id="JBCNJP010000008">
    <property type="protein sequence ID" value="KAK9074123.1"/>
    <property type="molecule type" value="Genomic_DNA"/>
</dbReference>
<feature type="region of interest" description="Disordered" evidence="5">
    <location>
        <begin position="1"/>
        <end position="62"/>
    </location>
</feature>
<dbReference type="AlphaFoldDB" id="A0AAP0DNA0"/>
<feature type="compositionally biased region" description="Polar residues" evidence="5">
    <location>
        <begin position="534"/>
        <end position="543"/>
    </location>
</feature>
<feature type="region of interest" description="Disordered" evidence="5">
    <location>
        <begin position="137"/>
        <end position="186"/>
    </location>
</feature>
<dbReference type="Pfam" id="PF07744">
    <property type="entry name" value="SPOC"/>
    <property type="match status" value="1"/>
</dbReference>
<evidence type="ECO:0000256" key="4">
    <source>
        <dbReference type="PROSITE-ProRule" id="PRU00176"/>
    </source>
</evidence>
<keyword evidence="8" id="KW-1185">Reference proteome</keyword>
<keyword evidence="2 4" id="KW-0694">RNA-binding</keyword>
<gene>
    <name evidence="7" type="ORF">SSX86_006720</name>
</gene>
<feature type="compositionally biased region" description="Basic and acidic residues" evidence="5">
    <location>
        <begin position="1"/>
        <end position="26"/>
    </location>
</feature>
<dbReference type="GO" id="GO:0003723">
    <property type="term" value="F:RNA binding"/>
    <property type="evidence" value="ECO:0007669"/>
    <property type="project" value="UniProtKB-UniRule"/>
</dbReference>
<feature type="region of interest" description="Disordered" evidence="5">
    <location>
        <begin position="501"/>
        <end position="567"/>
    </location>
</feature>
<dbReference type="InterPro" id="IPR000504">
    <property type="entry name" value="RRM_dom"/>
</dbReference>
<evidence type="ECO:0000256" key="1">
    <source>
        <dbReference type="ARBA" id="ARBA00004123"/>
    </source>
</evidence>
<dbReference type="Proteomes" id="UP001408789">
    <property type="component" value="Unassembled WGS sequence"/>
</dbReference>
<feature type="domain" description="RRM" evidence="6">
    <location>
        <begin position="66"/>
        <end position="140"/>
    </location>
</feature>
<feature type="compositionally biased region" description="Basic and acidic residues" evidence="5">
    <location>
        <begin position="165"/>
        <end position="186"/>
    </location>
</feature>
<comment type="caution">
    <text evidence="7">The sequence shown here is derived from an EMBL/GenBank/DDBJ whole genome shotgun (WGS) entry which is preliminary data.</text>
</comment>
<accession>A0AAP0DNA0</accession>
<evidence type="ECO:0000313" key="8">
    <source>
        <dbReference type="Proteomes" id="UP001408789"/>
    </source>
</evidence>
<dbReference type="PROSITE" id="PS50102">
    <property type="entry name" value="RRM"/>
    <property type="match status" value="1"/>
</dbReference>
<dbReference type="InterPro" id="IPR012921">
    <property type="entry name" value="SPOC_C"/>
</dbReference>
<comment type="subcellular location">
    <subcellularLocation>
        <location evidence="1">Nucleus</location>
    </subcellularLocation>
</comment>